<dbReference type="OMA" id="GWTMAAC"/>
<name>A0A165WMQ8_DAUCS</name>
<dbReference type="Gramene" id="KZM97508">
    <property type="protein sequence ID" value="KZM97508"/>
    <property type="gene ID" value="DCAR_015130"/>
</dbReference>
<dbReference type="Proteomes" id="UP000077755">
    <property type="component" value="Chromosome 4"/>
</dbReference>
<dbReference type="STRING" id="79200.A0A165WMQ8"/>
<dbReference type="AlphaFoldDB" id="A0A165WMQ8"/>
<evidence type="ECO:0000313" key="2">
    <source>
        <dbReference type="EMBL" id="WOG96346.1"/>
    </source>
</evidence>
<reference evidence="1" key="1">
    <citation type="journal article" date="2016" name="Nat. Genet.">
        <title>A high-quality carrot genome assembly provides new insights into carotenoid accumulation and asterid genome evolution.</title>
        <authorList>
            <person name="Iorizzo M."/>
            <person name="Ellison S."/>
            <person name="Senalik D."/>
            <person name="Zeng P."/>
            <person name="Satapoomin P."/>
            <person name="Huang J."/>
            <person name="Bowman M."/>
            <person name="Iovene M."/>
            <person name="Sanseverino W."/>
            <person name="Cavagnaro P."/>
            <person name="Yildiz M."/>
            <person name="Macko-Podgorni A."/>
            <person name="Moranska E."/>
            <person name="Grzebelus E."/>
            <person name="Grzebelus D."/>
            <person name="Ashrafi H."/>
            <person name="Zheng Z."/>
            <person name="Cheng S."/>
            <person name="Spooner D."/>
            <person name="Van Deynze A."/>
            <person name="Simon P."/>
        </authorList>
    </citation>
    <scope>NUCLEOTIDE SEQUENCE [LARGE SCALE GENOMIC DNA]</scope>
    <source>
        <tissue evidence="1">Leaf</tissue>
    </source>
</reference>
<dbReference type="EMBL" id="LNRQ01000004">
    <property type="protein sequence ID" value="KZM97508.1"/>
    <property type="molecule type" value="Genomic_DNA"/>
</dbReference>
<evidence type="ECO:0000313" key="3">
    <source>
        <dbReference type="Proteomes" id="UP000077755"/>
    </source>
</evidence>
<evidence type="ECO:0000313" key="1">
    <source>
        <dbReference type="EMBL" id="KZM97508.1"/>
    </source>
</evidence>
<organism evidence="1">
    <name type="scientific">Daucus carota subsp. sativus</name>
    <name type="common">Carrot</name>
    <dbReference type="NCBI Taxonomy" id="79200"/>
    <lineage>
        <taxon>Eukaryota</taxon>
        <taxon>Viridiplantae</taxon>
        <taxon>Streptophyta</taxon>
        <taxon>Embryophyta</taxon>
        <taxon>Tracheophyta</taxon>
        <taxon>Spermatophyta</taxon>
        <taxon>Magnoliopsida</taxon>
        <taxon>eudicotyledons</taxon>
        <taxon>Gunneridae</taxon>
        <taxon>Pentapetalae</taxon>
        <taxon>asterids</taxon>
        <taxon>campanulids</taxon>
        <taxon>Apiales</taxon>
        <taxon>Apiaceae</taxon>
        <taxon>Apioideae</taxon>
        <taxon>Scandiceae</taxon>
        <taxon>Daucinae</taxon>
        <taxon>Daucus</taxon>
        <taxon>Daucus sect. Daucus</taxon>
    </lineage>
</organism>
<sequence>MFRKTPEHRLAVAVRGSVTSLWSLLTKHASRTSKKLMSSIKTKSIQLRRKKRGAGEDYDGGVWQRTILMGDKCEPLDFSGVIYYDHDGNRVNELPRASPMPSYSFNSRNS</sequence>
<dbReference type="PANTHER" id="PTHR33237:SF46">
    <property type="entry name" value="OS01G0606100 PROTEIN"/>
    <property type="match status" value="1"/>
</dbReference>
<proteinExistence type="predicted"/>
<accession>A0A165WMQ8</accession>
<gene>
    <name evidence="1" type="ORF">DCAR_015130</name>
    <name evidence="2" type="ORF">DCAR_0415681</name>
</gene>
<keyword evidence="3" id="KW-1185">Reference proteome</keyword>
<dbReference type="EMBL" id="CP093346">
    <property type="protein sequence ID" value="WOG96346.1"/>
    <property type="molecule type" value="Genomic_DNA"/>
</dbReference>
<protein>
    <submittedName>
        <fullName evidence="1">Uncharacterized protein</fullName>
    </submittedName>
</protein>
<dbReference type="PANTHER" id="PTHR33237">
    <property type="entry name" value="F2P16.13 PROTEIN-RELATED"/>
    <property type="match status" value="1"/>
</dbReference>
<reference evidence="2" key="2">
    <citation type="submission" date="2022-03" db="EMBL/GenBank/DDBJ databases">
        <title>Draft title - Genomic analysis of global carrot germplasm unveils the trajectory of domestication and the origin of high carotenoid orange carrot.</title>
        <authorList>
            <person name="Iorizzo M."/>
            <person name="Ellison S."/>
            <person name="Senalik D."/>
            <person name="Macko-Podgorni A."/>
            <person name="Grzebelus D."/>
            <person name="Bostan H."/>
            <person name="Rolling W."/>
            <person name="Curaba J."/>
            <person name="Simon P."/>
        </authorList>
    </citation>
    <scope>NUCLEOTIDE SEQUENCE</scope>
    <source>
        <tissue evidence="2">Leaf</tissue>
    </source>
</reference>